<dbReference type="EMBL" id="NOWI01000008">
    <property type="protein sequence ID" value="RFT43283.1"/>
    <property type="molecule type" value="Genomic_DNA"/>
</dbReference>
<evidence type="ECO:0000256" key="7">
    <source>
        <dbReference type="PIRSR" id="PIRSR601765-1"/>
    </source>
</evidence>
<proteinExistence type="inferred from homology"/>
<feature type="binding site" evidence="7">
    <location>
        <position position="90"/>
    </location>
    <ligand>
        <name>Zn(2+)</name>
        <dbReference type="ChEBI" id="CHEBI:29105"/>
    </ligand>
</feature>
<dbReference type="SUPFAM" id="SSF53056">
    <property type="entry name" value="beta-carbonic anhydrase, cab"/>
    <property type="match status" value="1"/>
</dbReference>
<dbReference type="GO" id="GO:0008270">
    <property type="term" value="F:zinc ion binding"/>
    <property type="evidence" value="ECO:0007669"/>
    <property type="project" value="InterPro"/>
</dbReference>
<dbReference type="AlphaFoldDB" id="A0A3E2DE81"/>
<organism evidence="8 9">
    <name type="scientific">Cutibacterium avidum</name>
    <dbReference type="NCBI Taxonomy" id="33010"/>
    <lineage>
        <taxon>Bacteria</taxon>
        <taxon>Bacillati</taxon>
        <taxon>Actinomycetota</taxon>
        <taxon>Actinomycetes</taxon>
        <taxon>Propionibacteriales</taxon>
        <taxon>Propionibacteriaceae</taxon>
        <taxon>Cutibacterium</taxon>
    </lineage>
</organism>
<dbReference type="PANTHER" id="PTHR43175">
    <property type="entry name" value="CARBONIC ANHYDRASE"/>
    <property type="match status" value="1"/>
</dbReference>
<comment type="catalytic activity">
    <reaction evidence="6">
        <text>hydrogencarbonate + H(+) = CO2 + H2O</text>
        <dbReference type="Rhea" id="RHEA:10748"/>
        <dbReference type="ChEBI" id="CHEBI:15377"/>
        <dbReference type="ChEBI" id="CHEBI:15378"/>
        <dbReference type="ChEBI" id="CHEBI:16526"/>
        <dbReference type="ChEBI" id="CHEBI:17544"/>
        <dbReference type="EC" id="4.2.1.1"/>
    </reaction>
</comment>
<sequence>MFDDLMDGNARYAESFDLADVPGQAARGVGIVCCMDSRLDPPAIFDLKVGDAKVLRTPGGRLTPDARIGLVVGSHVLGIDRIVMLAHTKCAMASGDDTSVIEKVRQTDGTDLSGMRIGSTPDQMAGLRHDVATLRRDPLVAADVCGMVYDVTTGRVERVC</sequence>
<dbReference type="SMART" id="SM00947">
    <property type="entry name" value="Pro_CA"/>
    <property type="match status" value="1"/>
</dbReference>
<evidence type="ECO:0000256" key="5">
    <source>
        <dbReference type="ARBA" id="ARBA00024993"/>
    </source>
</evidence>
<dbReference type="Pfam" id="PF00484">
    <property type="entry name" value="Pro_CA"/>
    <property type="match status" value="1"/>
</dbReference>
<name>A0A3E2DE81_9ACTN</name>
<feature type="binding site" evidence="7">
    <location>
        <position position="34"/>
    </location>
    <ligand>
        <name>Zn(2+)</name>
        <dbReference type="ChEBI" id="CHEBI:29105"/>
    </ligand>
</feature>
<comment type="cofactor">
    <cofactor evidence="7">
        <name>Zn(2+)</name>
        <dbReference type="ChEBI" id="CHEBI:29105"/>
    </cofactor>
    <text evidence="7">Binds 1 zinc ion per subunit.</text>
</comment>
<comment type="function">
    <text evidence="5">Catalyzes the reversible hydration of carbon dioxide to form bicarbonate.</text>
</comment>
<dbReference type="InterPro" id="IPR036874">
    <property type="entry name" value="Carbonic_anhydrase_sf"/>
</dbReference>
<dbReference type="Gene3D" id="3.40.1050.10">
    <property type="entry name" value="Carbonic anhydrase"/>
    <property type="match status" value="1"/>
</dbReference>
<dbReference type="GO" id="GO:0004089">
    <property type="term" value="F:carbonate dehydratase activity"/>
    <property type="evidence" value="ECO:0007669"/>
    <property type="project" value="UniProtKB-EC"/>
</dbReference>
<keyword evidence="3 7" id="KW-0479">Metal-binding</keyword>
<evidence type="ECO:0000256" key="6">
    <source>
        <dbReference type="ARBA" id="ARBA00048348"/>
    </source>
</evidence>
<dbReference type="RefSeq" id="WP_065672673.1">
    <property type="nucleotide sequence ID" value="NZ_AP024308.1"/>
</dbReference>
<feature type="binding site" evidence="7">
    <location>
        <position position="36"/>
    </location>
    <ligand>
        <name>Zn(2+)</name>
        <dbReference type="ChEBI" id="CHEBI:29105"/>
    </ligand>
</feature>
<reference evidence="8 9" key="1">
    <citation type="submission" date="2017-07" db="EMBL/GenBank/DDBJ databases">
        <authorList>
            <person name="Sun Z.S."/>
            <person name="Albrecht U."/>
            <person name="Echele G."/>
            <person name="Lee C.C."/>
        </authorList>
    </citation>
    <scope>NUCLEOTIDE SEQUENCE [LARGE SCALE GENOMIC DNA]</scope>
    <source>
        <strain evidence="8 9">P16-029</strain>
    </source>
</reference>
<protein>
    <recommendedName>
        <fullName evidence="2">carbonic anhydrase</fullName>
        <ecNumber evidence="2">4.2.1.1</ecNumber>
    </recommendedName>
</protein>
<dbReference type="EC" id="4.2.1.1" evidence="2"/>
<keyword evidence="4 7" id="KW-0862">Zinc</keyword>
<comment type="similarity">
    <text evidence="1">Belongs to the beta-class carbonic anhydrase family.</text>
</comment>
<dbReference type="InterPro" id="IPR001765">
    <property type="entry name" value="Carbonic_anhydrase"/>
</dbReference>
<accession>A0A3E2DE81</accession>
<feature type="binding site" evidence="7">
    <location>
        <position position="87"/>
    </location>
    <ligand>
        <name>Zn(2+)</name>
        <dbReference type="ChEBI" id="CHEBI:29105"/>
    </ligand>
</feature>
<evidence type="ECO:0000256" key="2">
    <source>
        <dbReference type="ARBA" id="ARBA00012925"/>
    </source>
</evidence>
<evidence type="ECO:0000313" key="9">
    <source>
        <dbReference type="Proteomes" id="UP000259211"/>
    </source>
</evidence>
<dbReference type="PANTHER" id="PTHR43175:SF3">
    <property type="entry name" value="CARBON DISULFIDE HYDROLASE"/>
    <property type="match status" value="1"/>
</dbReference>
<evidence type="ECO:0000256" key="1">
    <source>
        <dbReference type="ARBA" id="ARBA00006217"/>
    </source>
</evidence>
<evidence type="ECO:0000313" key="8">
    <source>
        <dbReference type="EMBL" id="RFT43283.1"/>
    </source>
</evidence>
<evidence type="ECO:0000256" key="3">
    <source>
        <dbReference type="ARBA" id="ARBA00022723"/>
    </source>
</evidence>
<gene>
    <name evidence="8" type="ORF">CHT91_09870</name>
</gene>
<comment type="caution">
    <text evidence="8">The sequence shown here is derived from an EMBL/GenBank/DDBJ whole genome shotgun (WGS) entry which is preliminary data.</text>
</comment>
<evidence type="ECO:0000256" key="4">
    <source>
        <dbReference type="ARBA" id="ARBA00022833"/>
    </source>
</evidence>
<dbReference type="Proteomes" id="UP000259211">
    <property type="component" value="Unassembled WGS sequence"/>
</dbReference>